<dbReference type="GO" id="GO:0016740">
    <property type="term" value="F:transferase activity"/>
    <property type="evidence" value="ECO:0007669"/>
    <property type="project" value="UniProtKB-KW"/>
</dbReference>
<dbReference type="Pfam" id="PF08843">
    <property type="entry name" value="AbiEii"/>
    <property type="match status" value="1"/>
</dbReference>
<keyword evidence="2" id="KW-1185">Reference proteome</keyword>
<dbReference type="EMBL" id="JBHRSP010000051">
    <property type="protein sequence ID" value="MFC3076266.1"/>
    <property type="molecule type" value="Genomic_DNA"/>
</dbReference>
<organism evidence="1 2">
    <name type="scientific">Shinella pollutisoli</name>
    <dbReference type="NCBI Taxonomy" id="2250594"/>
    <lineage>
        <taxon>Bacteria</taxon>
        <taxon>Pseudomonadati</taxon>
        <taxon>Pseudomonadota</taxon>
        <taxon>Alphaproteobacteria</taxon>
        <taxon>Hyphomicrobiales</taxon>
        <taxon>Rhizobiaceae</taxon>
        <taxon>Shinella</taxon>
    </lineage>
</organism>
<proteinExistence type="predicted"/>
<protein>
    <submittedName>
        <fullName evidence="1">Nucleotidyl transferase AbiEii/AbiGii toxin family protein</fullName>
    </submittedName>
</protein>
<evidence type="ECO:0000313" key="1">
    <source>
        <dbReference type="EMBL" id="MFC3076266.1"/>
    </source>
</evidence>
<sequence length="300" mass="33158">MARVSGIFESVGTRLKQAVAAHNLDIDMAAGRTLVEGVLRYWSVGMGPAPILLKGGQLFDQTVRETRDADIVTVRHYLPHEFVKGMRIIGPILEREGIRILTFSGEPTEIDVGHGEPVQRWIIRGTVGGVLANTTIDMTVARGPQAFARAIEVAEIPSLIDMLPPLIIAVQPLEVAAAEKLLAVALQSETDFRIRHLADIIDERLWDGVDCGDVAREVVRVCKHRGLDLGTLPETLEWPRISRLEASWEKHRAAGKTTLSIFSAWVDAAYLWSEVQDELSLQHRPFAVPRQASDVVRMSA</sequence>
<keyword evidence="1" id="KW-0808">Transferase</keyword>
<reference evidence="2" key="1">
    <citation type="journal article" date="2019" name="Int. J. Syst. Evol. Microbiol.">
        <title>The Global Catalogue of Microorganisms (GCM) 10K type strain sequencing project: providing services to taxonomists for standard genome sequencing and annotation.</title>
        <authorList>
            <consortium name="The Broad Institute Genomics Platform"/>
            <consortium name="The Broad Institute Genome Sequencing Center for Infectious Disease"/>
            <person name="Wu L."/>
            <person name="Ma J."/>
        </authorList>
    </citation>
    <scope>NUCLEOTIDE SEQUENCE [LARGE SCALE GENOMIC DNA]</scope>
    <source>
        <strain evidence="2">KCTC 52677</strain>
    </source>
</reference>
<name>A0ABV7DNZ7_9HYPH</name>
<comment type="caution">
    <text evidence="1">The sequence shown here is derived from an EMBL/GenBank/DDBJ whole genome shotgun (WGS) entry which is preliminary data.</text>
</comment>
<evidence type="ECO:0000313" key="2">
    <source>
        <dbReference type="Proteomes" id="UP001595377"/>
    </source>
</evidence>
<accession>A0ABV7DNZ7</accession>
<dbReference type="Proteomes" id="UP001595377">
    <property type="component" value="Unassembled WGS sequence"/>
</dbReference>
<dbReference type="RefSeq" id="WP_257318426.1">
    <property type="nucleotide sequence ID" value="NZ_JANFDG010000056.1"/>
</dbReference>
<dbReference type="InterPro" id="IPR014942">
    <property type="entry name" value="AbiEii"/>
</dbReference>
<gene>
    <name evidence="1" type="ORF">ACFOHH_24345</name>
</gene>